<sequence>EWVLIRSKKPQKETKLADVQQALEDLMNLWESCLKVEKRELDDDSDSGKEVPKKK</sequence>
<organism evidence="1 2">
    <name type="scientific">Rotaria magnacalcarata</name>
    <dbReference type="NCBI Taxonomy" id="392030"/>
    <lineage>
        <taxon>Eukaryota</taxon>
        <taxon>Metazoa</taxon>
        <taxon>Spiralia</taxon>
        <taxon>Gnathifera</taxon>
        <taxon>Rotifera</taxon>
        <taxon>Eurotatoria</taxon>
        <taxon>Bdelloidea</taxon>
        <taxon>Philodinida</taxon>
        <taxon>Philodinidae</taxon>
        <taxon>Rotaria</taxon>
    </lineage>
</organism>
<gene>
    <name evidence="1" type="ORF">BYL167_LOCUS74769</name>
</gene>
<evidence type="ECO:0000313" key="2">
    <source>
        <dbReference type="Proteomes" id="UP000681967"/>
    </source>
</evidence>
<proteinExistence type="predicted"/>
<reference evidence="1" key="1">
    <citation type="submission" date="2021-02" db="EMBL/GenBank/DDBJ databases">
        <authorList>
            <person name="Nowell W R."/>
        </authorList>
    </citation>
    <scope>NUCLEOTIDE SEQUENCE</scope>
</reference>
<feature type="non-terminal residue" evidence="1">
    <location>
        <position position="1"/>
    </location>
</feature>
<evidence type="ECO:0000313" key="1">
    <source>
        <dbReference type="EMBL" id="CAF5161664.1"/>
    </source>
</evidence>
<name>A0A8S3GL66_9BILA</name>
<comment type="caution">
    <text evidence="1">The sequence shown here is derived from an EMBL/GenBank/DDBJ whole genome shotgun (WGS) entry which is preliminary data.</text>
</comment>
<dbReference type="Proteomes" id="UP000681967">
    <property type="component" value="Unassembled WGS sequence"/>
</dbReference>
<dbReference type="EMBL" id="CAJOBH010266817">
    <property type="protein sequence ID" value="CAF5161664.1"/>
    <property type="molecule type" value="Genomic_DNA"/>
</dbReference>
<dbReference type="AlphaFoldDB" id="A0A8S3GL66"/>
<protein>
    <submittedName>
        <fullName evidence="1">Uncharacterized protein</fullName>
    </submittedName>
</protein>
<accession>A0A8S3GL66</accession>